<proteinExistence type="predicted"/>
<gene>
    <name evidence="1" type="ORF">OTERR_12800</name>
</gene>
<dbReference type="KEGG" id="otr:OTERR_12800"/>
<dbReference type="RefSeq" id="WP_149425206.1">
    <property type="nucleotide sequence ID" value="NZ_CP022579.1"/>
</dbReference>
<reference evidence="1 2" key="1">
    <citation type="submission" date="2017-07" db="EMBL/GenBank/DDBJ databases">
        <title>Complete genome sequence of Oryzomicrobium terrae TPP412.</title>
        <authorList>
            <person name="Chiu L.-W."/>
            <person name="Lo K.-J."/>
            <person name="Tsai Y.-M."/>
            <person name="Lin S.-S."/>
            <person name="Kuo C.-H."/>
            <person name="Liu C.-T."/>
        </authorList>
    </citation>
    <scope>NUCLEOTIDE SEQUENCE [LARGE SCALE GENOMIC DNA]</scope>
    <source>
        <strain evidence="1 2">TPP412</strain>
    </source>
</reference>
<sequence length="162" mass="18602">MADQLLRAHWPSQAVAGPNFSSVIAPWCKSMWEAGHKLEIEIRLHEDAKTDKQRRFYHGVVLKQIALQARPNGQTHALAVWKEYFRDHFIGFKTVTYKDPMTGKKTRRRVRQSTEDLGVKGYSKLIDQVTAFAVTELGVRFPVDWATFEAREIDMETGEILG</sequence>
<dbReference type="EMBL" id="CP022579">
    <property type="protein sequence ID" value="QEL64756.1"/>
    <property type="molecule type" value="Genomic_DNA"/>
</dbReference>
<name>A0A5C1E749_9RHOO</name>
<dbReference type="InterPro" id="IPR036619">
    <property type="entry name" value="NinB_sf"/>
</dbReference>
<dbReference type="AlphaFoldDB" id="A0A5C1E749"/>
<accession>A0A5C1E749</accession>
<dbReference type="Gene3D" id="1.10.3790.10">
    <property type="entry name" value="NinB"/>
    <property type="match status" value="1"/>
</dbReference>
<dbReference type="Proteomes" id="UP000323671">
    <property type="component" value="Chromosome"/>
</dbReference>
<organism evidence="1 2">
    <name type="scientific">Oryzomicrobium terrae</name>
    <dbReference type="NCBI Taxonomy" id="1735038"/>
    <lineage>
        <taxon>Bacteria</taxon>
        <taxon>Pseudomonadati</taxon>
        <taxon>Pseudomonadota</taxon>
        <taxon>Betaproteobacteria</taxon>
        <taxon>Rhodocyclales</taxon>
        <taxon>Rhodocyclaceae</taxon>
        <taxon>Oryzomicrobium</taxon>
    </lineage>
</organism>
<evidence type="ECO:0000313" key="2">
    <source>
        <dbReference type="Proteomes" id="UP000323671"/>
    </source>
</evidence>
<keyword evidence="2" id="KW-1185">Reference proteome</keyword>
<dbReference type="SUPFAM" id="SSF103370">
    <property type="entry name" value="NinB"/>
    <property type="match status" value="1"/>
</dbReference>
<protein>
    <recommendedName>
        <fullName evidence="3">NinB protein</fullName>
    </recommendedName>
</protein>
<evidence type="ECO:0008006" key="3">
    <source>
        <dbReference type="Google" id="ProtNLM"/>
    </source>
</evidence>
<evidence type="ECO:0000313" key="1">
    <source>
        <dbReference type="EMBL" id="QEL64756.1"/>
    </source>
</evidence>